<dbReference type="OrthoDB" id="1680813at2"/>
<keyword evidence="4" id="KW-1185">Reference proteome</keyword>
<protein>
    <submittedName>
        <fullName evidence="3">Transcriptional regulator CtsR</fullName>
    </submittedName>
</protein>
<evidence type="ECO:0000313" key="3">
    <source>
        <dbReference type="EMBL" id="TDY59885.1"/>
    </source>
</evidence>
<dbReference type="InterPro" id="IPR040465">
    <property type="entry name" value="CtsR_N"/>
</dbReference>
<name>A0A4R8M827_9BACT</name>
<evidence type="ECO:0000259" key="1">
    <source>
        <dbReference type="Pfam" id="PF05848"/>
    </source>
</evidence>
<comment type="caution">
    <text evidence="3">The sequence shown here is derived from an EMBL/GenBank/DDBJ whole genome shotgun (WGS) entry which is preliminary data.</text>
</comment>
<evidence type="ECO:0000313" key="4">
    <source>
        <dbReference type="Proteomes" id="UP000295066"/>
    </source>
</evidence>
<dbReference type="Proteomes" id="UP000295066">
    <property type="component" value="Unassembled WGS sequence"/>
</dbReference>
<proteinExistence type="predicted"/>
<dbReference type="Gene3D" id="1.10.1200.150">
    <property type="entry name" value="Transcriptional regulator CtsR, C-terminal domain"/>
    <property type="match status" value="1"/>
</dbReference>
<sequence>MASLTRVIENYINNLFAEMDEQAVSLRRKELAEIFGCVPSQINYVLRSRFTPERGYIVESQRGGHGYIRIFRLCYDIPEEKINHIEEIVGDAITDQEAKRLLTSLQERGMIDSRERILIEVALRHADELGSTEFDVSPYKRNAIQAELLKRMLRSLALA</sequence>
<dbReference type="Pfam" id="PF17727">
    <property type="entry name" value="CtsR_C"/>
    <property type="match status" value="1"/>
</dbReference>
<organism evidence="3 4">
    <name type="scientific">Aminivibrio pyruvatiphilus</name>
    <dbReference type="NCBI Taxonomy" id="1005740"/>
    <lineage>
        <taxon>Bacteria</taxon>
        <taxon>Thermotogati</taxon>
        <taxon>Synergistota</taxon>
        <taxon>Synergistia</taxon>
        <taxon>Synergistales</taxon>
        <taxon>Aminobacteriaceae</taxon>
        <taxon>Aminivibrio</taxon>
    </lineage>
</organism>
<feature type="domain" description="CtsR C-terminal dimerization" evidence="2">
    <location>
        <begin position="79"/>
        <end position="153"/>
    </location>
</feature>
<dbReference type="InterPro" id="IPR041473">
    <property type="entry name" value="CtsR_C"/>
</dbReference>
<accession>A0A4R8M827</accession>
<dbReference type="RefSeq" id="WP_133957729.1">
    <property type="nucleotide sequence ID" value="NZ_SORI01000010.1"/>
</dbReference>
<feature type="domain" description="CtsR N-terminal HTH" evidence="1">
    <location>
        <begin position="4"/>
        <end position="73"/>
    </location>
</feature>
<evidence type="ECO:0000259" key="2">
    <source>
        <dbReference type="Pfam" id="PF17727"/>
    </source>
</evidence>
<dbReference type="InterPro" id="IPR041908">
    <property type="entry name" value="CtsR_C_sf"/>
</dbReference>
<reference evidence="3 4" key="1">
    <citation type="submission" date="2019-03" db="EMBL/GenBank/DDBJ databases">
        <title>Genomic Encyclopedia of Type Strains, Phase IV (KMG-IV): sequencing the most valuable type-strain genomes for metagenomic binning, comparative biology and taxonomic classification.</title>
        <authorList>
            <person name="Goeker M."/>
        </authorList>
    </citation>
    <scope>NUCLEOTIDE SEQUENCE [LARGE SCALE GENOMIC DNA]</scope>
    <source>
        <strain evidence="3 4">DSM 25964</strain>
    </source>
</reference>
<gene>
    <name evidence="3" type="ORF">C8D99_11011</name>
</gene>
<dbReference type="EMBL" id="SORI01000010">
    <property type="protein sequence ID" value="TDY59885.1"/>
    <property type="molecule type" value="Genomic_DNA"/>
</dbReference>
<dbReference type="Pfam" id="PF05848">
    <property type="entry name" value="CtsR"/>
    <property type="match status" value="1"/>
</dbReference>
<dbReference type="AlphaFoldDB" id="A0A4R8M827"/>
<dbReference type="InterPro" id="IPR041902">
    <property type="entry name" value="CtsR_N_sf"/>
</dbReference>
<dbReference type="Gene3D" id="3.30.56.130">
    <property type="entry name" value="Transcriptional regulator CtsR, winged HTH domain"/>
    <property type="match status" value="1"/>
</dbReference>